<name>A0AAW9CXY9_BURTH</name>
<evidence type="ECO:0000313" key="2">
    <source>
        <dbReference type="Proteomes" id="UP001272137"/>
    </source>
</evidence>
<sequence>METRQSGRLSAPYNDLLREAIVEAWDGSEEHGRALLGVIKGLKELSSKPG</sequence>
<organism evidence="1 2">
    <name type="scientific">Burkholderia thailandensis</name>
    <dbReference type="NCBI Taxonomy" id="57975"/>
    <lineage>
        <taxon>Bacteria</taxon>
        <taxon>Pseudomonadati</taxon>
        <taxon>Pseudomonadota</taxon>
        <taxon>Betaproteobacteria</taxon>
        <taxon>Burkholderiales</taxon>
        <taxon>Burkholderiaceae</taxon>
        <taxon>Burkholderia</taxon>
        <taxon>pseudomallei group</taxon>
    </lineage>
</organism>
<evidence type="ECO:0000313" key="1">
    <source>
        <dbReference type="EMBL" id="MDW9253549.1"/>
    </source>
</evidence>
<dbReference type="AlphaFoldDB" id="A0AAW9CXY9"/>
<gene>
    <name evidence="1" type="ORF">C7S16_6736</name>
</gene>
<comment type="caution">
    <text evidence="1">The sequence shown here is derived from an EMBL/GenBank/DDBJ whole genome shotgun (WGS) entry which is preliminary data.</text>
</comment>
<dbReference type="Proteomes" id="UP001272137">
    <property type="component" value="Unassembled WGS sequence"/>
</dbReference>
<accession>A0AAW9CXY9</accession>
<reference evidence="1" key="1">
    <citation type="submission" date="2018-08" db="EMBL/GenBank/DDBJ databases">
        <title>Identification of Burkholderia cepacia strains that express a Burkholderia pseudomallei-like capsular polysaccharide.</title>
        <authorList>
            <person name="Burtnick M.N."/>
            <person name="Vongsouvath M."/>
            <person name="Newton P."/>
            <person name="Wuthiekanun V."/>
            <person name="Limmathurotsakul D."/>
            <person name="Brett P.J."/>
            <person name="Chantratita N."/>
            <person name="Dance D.A."/>
        </authorList>
    </citation>
    <scope>NUCLEOTIDE SEQUENCE</scope>
    <source>
        <strain evidence="1">SBXCC001</strain>
    </source>
</reference>
<proteinExistence type="predicted"/>
<protein>
    <submittedName>
        <fullName evidence="1">Uncharacterized protein</fullName>
    </submittedName>
</protein>
<dbReference type="EMBL" id="QXCT01000001">
    <property type="protein sequence ID" value="MDW9253549.1"/>
    <property type="molecule type" value="Genomic_DNA"/>
</dbReference>